<dbReference type="EMBL" id="GL890840">
    <property type="protein sequence ID" value="EGJ34124.1"/>
    <property type="molecule type" value="Genomic_DNA"/>
</dbReference>
<dbReference type="AlphaFoldDB" id="F4XN65"/>
<protein>
    <submittedName>
        <fullName evidence="1">Uncharacterized protein</fullName>
    </submittedName>
</protein>
<dbReference type="Proteomes" id="UP000003959">
    <property type="component" value="Unassembled WGS sequence"/>
</dbReference>
<dbReference type="HOGENOM" id="CLU_3374680_0_0_3"/>
<proteinExistence type="predicted"/>
<evidence type="ECO:0000313" key="1">
    <source>
        <dbReference type="EMBL" id="EGJ34124.1"/>
    </source>
</evidence>
<organism evidence="1 2">
    <name type="scientific">Moorena producens 3L</name>
    <dbReference type="NCBI Taxonomy" id="489825"/>
    <lineage>
        <taxon>Bacteria</taxon>
        <taxon>Bacillati</taxon>
        <taxon>Cyanobacteriota</taxon>
        <taxon>Cyanophyceae</taxon>
        <taxon>Coleofasciculales</taxon>
        <taxon>Coleofasciculaceae</taxon>
        <taxon>Moorena</taxon>
    </lineage>
</organism>
<name>F4XN65_9CYAN</name>
<keyword evidence="2" id="KW-1185">Reference proteome</keyword>
<reference evidence="2" key="1">
    <citation type="journal article" date="2011" name="Proc. Natl. Acad. Sci. U.S.A.">
        <title>Genomic insights into the physiology and ecology of the marine filamentous cyanobacterium Lyngbya majuscula.</title>
        <authorList>
            <person name="Jones A.C."/>
            <person name="Monroe E.A."/>
            <person name="Podell S."/>
            <person name="Hess W.R."/>
            <person name="Klages S."/>
            <person name="Esquenazi E."/>
            <person name="Niessen S."/>
            <person name="Hoover H."/>
            <person name="Rothmann M."/>
            <person name="Lasken R.S."/>
            <person name="Yates J.R.III."/>
            <person name="Reinhardt R."/>
            <person name="Kube M."/>
            <person name="Burkart M.D."/>
            <person name="Allen E.E."/>
            <person name="Dorrestein P.C."/>
            <person name="Gerwick W.H."/>
            <person name="Gerwick L."/>
        </authorList>
    </citation>
    <scope>NUCLEOTIDE SEQUENCE [LARGE SCALE GENOMIC DNA]</scope>
    <source>
        <strain evidence="2">3L</strain>
    </source>
</reference>
<evidence type="ECO:0000313" key="2">
    <source>
        <dbReference type="Proteomes" id="UP000003959"/>
    </source>
</evidence>
<sequence length="34" mass="3813">MVLQQQTLATMKRIPCRVGVERSLDFGQDLPIAP</sequence>
<accession>F4XN65</accession>
<gene>
    <name evidence="1" type="ORF">LYNGBM3L_23450</name>
</gene>